<protein>
    <submittedName>
        <fullName evidence="1">Uncharacterized protein</fullName>
    </submittedName>
</protein>
<name>A0A6B0UNP0_IXORI</name>
<dbReference type="AlphaFoldDB" id="A0A6B0UNP0"/>
<reference evidence="1" key="1">
    <citation type="submission" date="2019-12" db="EMBL/GenBank/DDBJ databases">
        <title>An insight into the sialome of adult female Ixodes ricinus ticks feeding for 6 days.</title>
        <authorList>
            <person name="Perner J."/>
            <person name="Ribeiro J.M.C."/>
        </authorList>
    </citation>
    <scope>NUCLEOTIDE SEQUENCE</scope>
    <source>
        <strain evidence="1">Semi-engorged</strain>
        <tissue evidence="1">Salivary glands</tissue>
    </source>
</reference>
<organism evidence="1">
    <name type="scientific">Ixodes ricinus</name>
    <name type="common">Common tick</name>
    <name type="synonym">Acarus ricinus</name>
    <dbReference type="NCBI Taxonomy" id="34613"/>
    <lineage>
        <taxon>Eukaryota</taxon>
        <taxon>Metazoa</taxon>
        <taxon>Ecdysozoa</taxon>
        <taxon>Arthropoda</taxon>
        <taxon>Chelicerata</taxon>
        <taxon>Arachnida</taxon>
        <taxon>Acari</taxon>
        <taxon>Parasitiformes</taxon>
        <taxon>Ixodida</taxon>
        <taxon>Ixodoidea</taxon>
        <taxon>Ixodidae</taxon>
        <taxon>Ixodinae</taxon>
        <taxon>Ixodes</taxon>
    </lineage>
</organism>
<evidence type="ECO:0000313" key="1">
    <source>
        <dbReference type="EMBL" id="MXU91131.1"/>
    </source>
</evidence>
<proteinExistence type="predicted"/>
<accession>A0A6B0UNP0</accession>
<sequence length="120" mass="12189">MLHSADAGRVLPVGVLLGEGALASRTAQFLADGVRVLQCSCAAVEEGAPQHGLQVAQALVVDDGEGAEALYLLPPLQALLKVLGHLRQGSLGLKNTVVDVVDGAPVRNAEGPHKAGSLLA</sequence>
<dbReference type="EMBL" id="GIFC01009048">
    <property type="protein sequence ID" value="MXU91131.1"/>
    <property type="molecule type" value="Transcribed_RNA"/>
</dbReference>